<dbReference type="CDD" id="cd01647">
    <property type="entry name" value="RT_LTR"/>
    <property type="match status" value="1"/>
</dbReference>
<dbReference type="InterPro" id="IPR043128">
    <property type="entry name" value="Rev_trsase/Diguanyl_cyclase"/>
</dbReference>
<dbReference type="GO" id="GO:0003887">
    <property type="term" value="F:DNA-directed DNA polymerase activity"/>
    <property type="evidence" value="ECO:0007669"/>
    <property type="project" value="UniProtKB-KW"/>
</dbReference>
<sequence>MTSTATDGQRRTSPHRRPAGRDAGRPDTTRGSVHEHGEQPRKRTDAESTSRGRTRGPQSKCRNEEEAAARRIDSSFCTHKILMEDEFKPSVQPQRRMNPNIKEVVKKEVILLDAGLIYPISNSPWVSPVQVVSKKGGMAVVKNEKDELIPFLGYFQFLIAPEEQEKTTFICPYGTFAYKRMPFGLCNAPATFHHCMTAIFHELIEDSMEVIMDDFSVFGSSFDHCLKNLEKMLKRCEETNLVLNWEKCHFMVKEGIVLGHKVSRSRIEVDKAKIEAISKLSYPTNVKAIQSFLGHVGFYRRFIKYFSQIARPMTQLLVKDTPFNFFEECIQAFDRLKRELTHAPIMINPDWSLPFEIMCDAKFDIEIRDKKGVENPAADHLSLHENPDLGKLTKAEIRDLFPEEWLMAISNKNNEPCVMTESYEGAWPTMRQHKFFHNVTTDHLEDIMSSPPPQEKSSRPSFTGYISSEMHVIFDEKKLGSKENEFLSIPPFVSLEISSLSLDPPQIAVFSIWKAFGGNTRDLGSFGEETDKITNQHQDSSRFKVLEPGDGVTIYTRRRHTSSSDGVTTFLDGVSPHRLNSDLEDSTL</sequence>
<name>A0ABQ5DW23_9ASTR</name>
<dbReference type="InterPro" id="IPR043502">
    <property type="entry name" value="DNA/RNA_pol_sf"/>
</dbReference>
<dbReference type="SUPFAM" id="SSF56672">
    <property type="entry name" value="DNA/RNA polymerases"/>
    <property type="match status" value="1"/>
</dbReference>
<dbReference type="Proteomes" id="UP001151760">
    <property type="component" value="Unassembled WGS sequence"/>
</dbReference>
<dbReference type="EMBL" id="BQNB010015657">
    <property type="protein sequence ID" value="GJT42572.1"/>
    <property type="molecule type" value="Genomic_DNA"/>
</dbReference>
<protein>
    <submittedName>
        <fullName evidence="3">DNA-directed DNA polymerase</fullName>
    </submittedName>
</protein>
<keyword evidence="4" id="KW-1185">Reference proteome</keyword>
<keyword evidence="3" id="KW-0239">DNA-directed DNA polymerase</keyword>
<feature type="domain" description="Reverse transcriptase" evidence="2">
    <location>
        <begin position="153"/>
        <end position="261"/>
    </location>
</feature>
<dbReference type="InterPro" id="IPR051320">
    <property type="entry name" value="Viral_Replic_Matur_Polypro"/>
</dbReference>
<reference evidence="3" key="2">
    <citation type="submission" date="2022-01" db="EMBL/GenBank/DDBJ databases">
        <authorList>
            <person name="Yamashiro T."/>
            <person name="Shiraishi A."/>
            <person name="Satake H."/>
            <person name="Nakayama K."/>
        </authorList>
    </citation>
    <scope>NUCLEOTIDE SEQUENCE</scope>
</reference>
<dbReference type="Gene3D" id="3.30.70.270">
    <property type="match status" value="2"/>
</dbReference>
<feature type="region of interest" description="Disordered" evidence="1">
    <location>
        <begin position="1"/>
        <end position="67"/>
    </location>
</feature>
<dbReference type="Pfam" id="PF00078">
    <property type="entry name" value="RVT_1"/>
    <property type="match status" value="1"/>
</dbReference>
<dbReference type="Gene3D" id="3.10.10.10">
    <property type="entry name" value="HIV Type 1 Reverse Transcriptase, subunit A, domain 1"/>
    <property type="match status" value="2"/>
</dbReference>
<evidence type="ECO:0000256" key="1">
    <source>
        <dbReference type="SAM" id="MobiDB-lite"/>
    </source>
</evidence>
<feature type="compositionally biased region" description="Basic and acidic residues" evidence="1">
    <location>
        <begin position="19"/>
        <end position="50"/>
    </location>
</feature>
<accession>A0ABQ5DW23</accession>
<keyword evidence="3" id="KW-0808">Transferase</keyword>
<evidence type="ECO:0000259" key="2">
    <source>
        <dbReference type="Pfam" id="PF00078"/>
    </source>
</evidence>
<comment type="caution">
    <text evidence="3">The sequence shown here is derived from an EMBL/GenBank/DDBJ whole genome shotgun (WGS) entry which is preliminary data.</text>
</comment>
<evidence type="ECO:0000313" key="4">
    <source>
        <dbReference type="Proteomes" id="UP001151760"/>
    </source>
</evidence>
<dbReference type="PANTHER" id="PTHR33064:SF39">
    <property type="match status" value="1"/>
</dbReference>
<dbReference type="InterPro" id="IPR000477">
    <property type="entry name" value="RT_dom"/>
</dbReference>
<reference evidence="3" key="1">
    <citation type="journal article" date="2022" name="Int. J. Mol. Sci.">
        <title>Draft Genome of Tanacetum Coccineum: Genomic Comparison of Closely Related Tanacetum-Family Plants.</title>
        <authorList>
            <person name="Yamashiro T."/>
            <person name="Shiraishi A."/>
            <person name="Nakayama K."/>
            <person name="Satake H."/>
        </authorList>
    </citation>
    <scope>NUCLEOTIDE SEQUENCE</scope>
</reference>
<evidence type="ECO:0000313" key="3">
    <source>
        <dbReference type="EMBL" id="GJT42572.1"/>
    </source>
</evidence>
<organism evidence="3 4">
    <name type="scientific">Tanacetum coccineum</name>
    <dbReference type="NCBI Taxonomy" id="301880"/>
    <lineage>
        <taxon>Eukaryota</taxon>
        <taxon>Viridiplantae</taxon>
        <taxon>Streptophyta</taxon>
        <taxon>Embryophyta</taxon>
        <taxon>Tracheophyta</taxon>
        <taxon>Spermatophyta</taxon>
        <taxon>Magnoliopsida</taxon>
        <taxon>eudicotyledons</taxon>
        <taxon>Gunneridae</taxon>
        <taxon>Pentapetalae</taxon>
        <taxon>asterids</taxon>
        <taxon>campanulids</taxon>
        <taxon>Asterales</taxon>
        <taxon>Asteraceae</taxon>
        <taxon>Asteroideae</taxon>
        <taxon>Anthemideae</taxon>
        <taxon>Anthemidinae</taxon>
        <taxon>Tanacetum</taxon>
    </lineage>
</organism>
<dbReference type="PANTHER" id="PTHR33064">
    <property type="entry name" value="POL PROTEIN"/>
    <property type="match status" value="1"/>
</dbReference>
<gene>
    <name evidence="3" type="ORF">Tco_0951287</name>
</gene>
<keyword evidence="3" id="KW-0548">Nucleotidyltransferase</keyword>
<proteinExistence type="predicted"/>